<gene>
    <name evidence="1" type="ORF">IAD26_07435</name>
</gene>
<reference evidence="1" key="2">
    <citation type="journal article" date="2021" name="PeerJ">
        <title>Extensive microbial diversity within the chicken gut microbiome revealed by metagenomics and culture.</title>
        <authorList>
            <person name="Gilroy R."/>
            <person name="Ravi A."/>
            <person name="Getino M."/>
            <person name="Pursley I."/>
            <person name="Horton D.L."/>
            <person name="Alikhan N.F."/>
            <person name="Baker D."/>
            <person name="Gharbi K."/>
            <person name="Hall N."/>
            <person name="Watson M."/>
            <person name="Adriaenssens E.M."/>
            <person name="Foster-Nyarko E."/>
            <person name="Jarju S."/>
            <person name="Secka A."/>
            <person name="Antonio M."/>
            <person name="Oren A."/>
            <person name="Chaudhuri R.R."/>
            <person name="La Ragione R."/>
            <person name="Hildebrand F."/>
            <person name="Pallen M.J."/>
        </authorList>
    </citation>
    <scope>NUCLEOTIDE SEQUENCE</scope>
    <source>
        <strain evidence="1">CHK154-7741</strain>
    </source>
</reference>
<proteinExistence type="predicted"/>
<reference evidence="1" key="1">
    <citation type="submission" date="2020-10" db="EMBL/GenBank/DDBJ databases">
        <authorList>
            <person name="Gilroy R."/>
        </authorList>
    </citation>
    <scope>NUCLEOTIDE SEQUENCE</scope>
    <source>
        <strain evidence="1">CHK154-7741</strain>
    </source>
</reference>
<sequence length="58" mass="6765">MQHLNKDKVEILIKSIAQTVKEQRQNLCKSQRLLADEFAIQKSLLSRLENANNEPKIF</sequence>
<dbReference type="GO" id="GO:0003677">
    <property type="term" value="F:DNA binding"/>
    <property type="evidence" value="ECO:0007669"/>
    <property type="project" value="InterPro"/>
</dbReference>
<dbReference type="InterPro" id="IPR010982">
    <property type="entry name" value="Lambda_DNA-bd_dom_sf"/>
</dbReference>
<accession>A0A9D1SRE2</accession>
<dbReference type="Gene3D" id="1.10.260.40">
    <property type="entry name" value="lambda repressor-like DNA-binding domains"/>
    <property type="match status" value="1"/>
</dbReference>
<organism evidence="1 2">
    <name type="scientific">Candidatus Limenecus avicola</name>
    <dbReference type="NCBI Taxonomy" id="2840847"/>
    <lineage>
        <taxon>Bacteria</taxon>
        <taxon>Bacillati</taxon>
        <taxon>Bacillota</taxon>
        <taxon>Clostridia</taxon>
        <taxon>Eubacteriales</taxon>
        <taxon>Clostridiaceae</taxon>
        <taxon>Clostridiaceae incertae sedis</taxon>
        <taxon>Candidatus Limenecus</taxon>
    </lineage>
</organism>
<name>A0A9D1SRE2_9CLOT</name>
<dbReference type="EMBL" id="DVOD01000055">
    <property type="protein sequence ID" value="HIU92948.1"/>
    <property type="molecule type" value="Genomic_DNA"/>
</dbReference>
<comment type="caution">
    <text evidence="1">The sequence shown here is derived from an EMBL/GenBank/DDBJ whole genome shotgun (WGS) entry which is preliminary data.</text>
</comment>
<dbReference type="AlphaFoldDB" id="A0A9D1SRE2"/>
<evidence type="ECO:0000313" key="1">
    <source>
        <dbReference type="EMBL" id="HIU92948.1"/>
    </source>
</evidence>
<protein>
    <submittedName>
        <fullName evidence="1">Uncharacterized protein</fullName>
    </submittedName>
</protein>
<dbReference type="SUPFAM" id="SSF47413">
    <property type="entry name" value="lambda repressor-like DNA-binding domains"/>
    <property type="match status" value="1"/>
</dbReference>
<dbReference type="Proteomes" id="UP000886748">
    <property type="component" value="Unassembled WGS sequence"/>
</dbReference>
<evidence type="ECO:0000313" key="2">
    <source>
        <dbReference type="Proteomes" id="UP000886748"/>
    </source>
</evidence>